<dbReference type="InterPro" id="IPR019787">
    <property type="entry name" value="Znf_PHD-finger"/>
</dbReference>
<dbReference type="GO" id="GO:0006357">
    <property type="term" value="P:regulation of transcription by RNA polymerase II"/>
    <property type="evidence" value="ECO:0007669"/>
    <property type="project" value="InterPro"/>
</dbReference>
<dbReference type="Gene3D" id="3.30.40.10">
    <property type="entry name" value="Zinc/RING finger domain, C3HC4 (zinc finger)"/>
    <property type="match status" value="2"/>
</dbReference>
<dbReference type="PANTHER" id="PTHR45975:SF2">
    <property type="entry name" value="NUCLEOSOME-REMODELING FACTOR SUBUNIT BPTF"/>
    <property type="match status" value="1"/>
</dbReference>
<sequence>RLYCLCKTPYDDTKFYIGCDLCSNWFHGSCVGITEDQANVIDSYICPDCRKQKENTSEELYCLCKTPYDESQFYIGCDRCQDWFHGACVGISKNEADQVDTYLCPNCQLKEQADPIANRILTEKEYESIYRLLRNLQGHKMAWPFLRPVDPKTVPDYYQIIKDPMDLSIIETRVHGRSYQRLSDFVRDVTKIFDNCRYYNPTGTAFYQCAEVLETFFVQKLKTLREKFS</sequence>
<dbReference type="InterPro" id="IPR011011">
    <property type="entry name" value="Znf_FYVE_PHD"/>
</dbReference>
<dbReference type="EMBL" id="KB202619">
    <property type="protein sequence ID" value="ESO89132.1"/>
    <property type="molecule type" value="Genomic_DNA"/>
</dbReference>
<dbReference type="GeneID" id="20230140"/>
<evidence type="ECO:0000256" key="5">
    <source>
        <dbReference type="PROSITE-ProRule" id="PRU00035"/>
    </source>
</evidence>
<dbReference type="CDD" id="cd15560">
    <property type="entry name" value="PHD2_3_BPTF"/>
    <property type="match status" value="1"/>
</dbReference>
<evidence type="ECO:0000256" key="6">
    <source>
        <dbReference type="PROSITE-ProRule" id="PRU00146"/>
    </source>
</evidence>
<dbReference type="InterPro" id="IPR013083">
    <property type="entry name" value="Znf_RING/FYVE/PHD"/>
</dbReference>
<dbReference type="GO" id="GO:0008270">
    <property type="term" value="F:zinc ion binding"/>
    <property type="evidence" value="ECO:0007669"/>
    <property type="project" value="UniProtKB-KW"/>
</dbReference>
<dbReference type="InterPro" id="IPR019786">
    <property type="entry name" value="Zinc_finger_PHD-type_CS"/>
</dbReference>
<dbReference type="Pfam" id="PF00439">
    <property type="entry name" value="Bromodomain"/>
    <property type="match status" value="1"/>
</dbReference>
<dbReference type="FunFam" id="3.30.40.10:FF:000048">
    <property type="entry name" value="nucleosome-remodeling factor subunit BPTF isoform X1"/>
    <property type="match status" value="2"/>
</dbReference>
<dbReference type="SMART" id="SM00297">
    <property type="entry name" value="BROMO"/>
    <property type="match status" value="1"/>
</dbReference>
<evidence type="ECO:0000256" key="1">
    <source>
        <dbReference type="ARBA" id="ARBA00022723"/>
    </source>
</evidence>
<dbReference type="InterPro" id="IPR001965">
    <property type="entry name" value="Znf_PHD"/>
</dbReference>
<dbReference type="AlphaFoldDB" id="V3ZXK4"/>
<evidence type="ECO:0000313" key="10">
    <source>
        <dbReference type="Proteomes" id="UP000030746"/>
    </source>
</evidence>
<dbReference type="PROSITE" id="PS01359">
    <property type="entry name" value="ZF_PHD_1"/>
    <property type="match status" value="2"/>
</dbReference>
<dbReference type="SUPFAM" id="SSF57903">
    <property type="entry name" value="FYVE/PHD zinc finger"/>
    <property type="match status" value="2"/>
</dbReference>
<dbReference type="Gene3D" id="1.20.920.10">
    <property type="entry name" value="Bromodomain-like"/>
    <property type="match status" value="1"/>
</dbReference>
<dbReference type="OMA" id="AKYMETW"/>
<dbReference type="HOGENOM" id="CLU_054318_1_0_1"/>
<dbReference type="PROSITE" id="PS00633">
    <property type="entry name" value="BROMODOMAIN_1"/>
    <property type="match status" value="1"/>
</dbReference>
<name>V3ZXK4_LOTGI</name>
<dbReference type="Proteomes" id="UP000030746">
    <property type="component" value="Unassembled WGS sequence"/>
</dbReference>
<feature type="non-terminal residue" evidence="9">
    <location>
        <position position="1"/>
    </location>
</feature>
<dbReference type="CTD" id="20230140"/>
<dbReference type="PROSITE" id="PS50014">
    <property type="entry name" value="BROMODOMAIN_2"/>
    <property type="match status" value="1"/>
</dbReference>
<dbReference type="InterPro" id="IPR001487">
    <property type="entry name" value="Bromodomain"/>
</dbReference>
<dbReference type="Pfam" id="PF00628">
    <property type="entry name" value="PHD"/>
    <property type="match status" value="2"/>
</dbReference>
<accession>V3ZXK4</accession>
<keyword evidence="4 5" id="KW-0103">Bromodomain</keyword>
<organism evidence="9 10">
    <name type="scientific">Lottia gigantea</name>
    <name type="common">Giant owl limpet</name>
    <dbReference type="NCBI Taxonomy" id="225164"/>
    <lineage>
        <taxon>Eukaryota</taxon>
        <taxon>Metazoa</taxon>
        <taxon>Spiralia</taxon>
        <taxon>Lophotrochozoa</taxon>
        <taxon>Mollusca</taxon>
        <taxon>Gastropoda</taxon>
        <taxon>Patellogastropoda</taxon>
        <taxon>Lottioidea</taxon>
        <taxon>Lottiidae</taxon>
        <taxon>Lottia</taxon>
    </lineage>
</organism>
<evidence type="ECO:0000259" key="7">
    <source>
        <dbReference type="PROSITE" id="PS50014"/>
    </source>
</evidence>
<evidence type="ECO:0000259" key="8">
    <source>
        <dbReference type="PROSITE" id="PS50016"/>
    </source>
</evidence>
<keyword evidence="3" id="KW-0862">Zinc</keyword>
<gene>
    <name evidence="9" type="ORF">LOTGIDRAFT_106754</name>
</gene>
<dbReference type="STRING" id="225164.V3ZXK4"/>
<dbReference type="SUPFAM" id="SSF47370">
    <property type="entry name" value="Bromodomain"/>
    <property type="match status" value="1"/>
</dbReference>
<dbReference type="InterPro" id="IPR038028">
    <property type="entry name" value="BPTF"/>
</dbReference>
<dbReference type="CDD" id="cd05509">
    <property type="entry name" value="Bromo_gcn5_like"/>
    <property type="match status" value="1"/>
</dbReference>
<dbReference type="GO" id="GO:0016589">
    <property type="term" value="C:NURF complex"/>
    <property type="evidence" value="ECO:0007669"/>
    <property type="project" value="InterPro"/>
</dbReference>
<feature type="domain" description="PHD-type" evidence="8">
    <location>
        <begin position="43"/>
        <end position="110"/>
    </location>
</feature>
<dbReference type="OrthoDB" id="784962at2759"/>
<protein>
    <submittedName>
        <fullName evidence="9">Uncharacterized protein</fullName>
    </submittedName>
</protein>
<dbReference type="GO" id="GO:0000978">
    <property type="term" value="F:RNA polymerase II cis-regulatory region sequence-specific DNA binding"/>
    <property type="evidence" value="ECO:0007669"/>
    <property type="project" value="TreeGrafter"/>
</dbReference>
<dbReference type="KEGG" id="lgi:LOTGIDRAFT_106754"/>
<keyword evidence="10" id="KW-1185">Reference proteome</keyword>
<evidence type="ECO:0000256" key="4">
    <source>
        <dbReference type="ARBA" id="ARBA00023117"/>
    </source>
</evidence>
<feature type="domain" description="Bromo" evidence="7">
    <location>
        <begin position="137"/>
        <end position="207"/>
    </location>
</feature>
<dbReference type="PANTHER" id="PTHR45975">
    <property type="entry name" value="NUCLEOSOME-REMODELING FACTOR SUBUNIT BPTF"/>
    <property type="match status" value="1"/>
</dbReference>
<evidence type="ECO:0000256" key="2">
    <source>
        <dbReference type="ARBA" id="ARBA00022771"/>
    </source>
</evidence>
<dbReference type="InterPro" id="IPR018359">
    <property type="entry name" value="Bromodomain_CS"/>
</dbReference>
<keyword evidence="2 6" id="KW-0863">Zinc-finger</keyword>
<keyword evidence="1" id="KW-0479">Metal-binding</keyword>
<dbReference type="PROSITE" id="PS50016">
    <property type="entry name" value="ZF_PHD_2"/>
    <property type="match status" value="1"/>
</dbReference>
<dbReference type="RefSeq" id="XP_009060173.1">
    <property type="nucleotide sequence ID" value="XM_009061925.1"/>
</dbReference>
<proteinExistence type="predicted"/>
<dbReference type="SMART" id="SM00249">
    <property type="entry name" value="PHD"/>
    <property type="match status" value="2"/>
</dbReference>
<reference evidence="9 10" key="1">
    <citation type="journal article" date="2013" name="Nature">
        <title>Insights into bilaterian evolution from three spiralian genomes.</title>
        <authorList>
            <person name="Simakov O."/>
            <person name="Marletaz F."/>
            <person name="Cho S.J."/>
            <person name="Edsinger-Gonzales E."/>
            <person name="Havlak P."/>
            <person name="Hellsten U."/>
            <person name="Kuo D.H."/>
            <person name="Larsson T."/>
            <person name="Lv J."/>
            <person name="Arendt D."/>
            <person name="Savage R."/>
            <person name="Osoegawa K."/>
            <person name="de Jong P."/>
            <person name="Grimwood J."/>
            <person name="Chapman J.A."/>
            <person name="Shapiro H."/>
            <person name="Aerts A."/>
            <person name="Otillar R.P."/>
            <person name="Terry A.Y."/>
            <person name="Boore J.L."/>
            <person name="Grigoriev I.V."/>
            <person name="Lindberg D.R."/>
            <person name="Seaver E.C."/>
            <person name="Weisblat D.A."/>
            <person name="Putnam N.H."/>
            <person name="Rokhsar D.S."/>
        </authorList>
    </citation>
    <scope>NUCLEOTIDE SEQUENCE [LARGE SCALE GENOMIC DNA]</scope>
</reference>
<dbReference type="PRINTS" id="PR00503">
    <property type="entry name" value="BROMODOMAIN"/>
</dbReference>
<evidence type="ECO:0000256" key="3">
    <source>
        <dbReference type="ARBA" id="ARBA00022833"/>
    </source>
</evidence>
<dbReference type="InterPro" id="IPR036427">
    <property type="entry name" value="Bromodomain-like_sf"/>
</dbReference>
<evidence type="ECO:0000313" key="9">
    <source>
        <dbReference type="EMBL" id="ESO89132.1"/>
    </source>
</evidence>